<reference evidence="2 3" key="1">
    <citation type="submission" date="2024-10" db="EMBL/GenBank/DDBJ databases">
        <authorList>
            <person name="Kim D."/>
        </authorList>
    </citation>
    <scope>NUCLEOTIDE SEQUENCE [LARGE SCALE GENOMIC DNA]</scope>
    <source>
        <strain evidence="2">BH-2024</strain>
    </source>
</reference>
<evidence type="ECO:0000313" key="2">
    <source>
        <dbReference type="EMBL" id="KAL3111617.1"/>
    </source>
</evidence>
<feature type="compositionally biased region" description="Basic residues" evidence="1">
    <location>
        <begin position="209"/>
        <end position="218"/>
    </location>
</feature>
<evidence type="ECO:0000313" key="3">
    <source>
        <dbReference type="Proteomes" id="UP001620626"/>
    </source>
</evidence>
<sequence length="440" mass="49153">MHDSSTSHSDSNIDISVGSAKNRTEQGDESGEFGEEDVLRWPITQHTCLPVKAFEEGPHTAEQMALGFRCNCCRQIFAQLRACNAHQKKSAQCQGTQPVQEERHQPQHANVVRQVRLRAPRLQEPVSPAQPADAGLPAVRDHGQTAFSAGANRMYRLIVRPRLHWLHNGIRQALPRPAQPYRRPEQIPTAHLIVNAQPEPLDNQTAHRRTVGRVHQRRPATGASVVHTTSRSTTTKAKNATEPNGRRCNQINADDGPPLILLQPHAFKSCTALHAREHIGRSPSRRHHYANSRLKCFMSCQSGSSGAAAPHPDLTTSATGVEKVRPKLPRAHYHFQCRQTTTAHYNDLAPLKDSAHPQKGALEEFWQTDWRCGQLPSTESARPKKADARRERNESAIAWLDQTNAFGSIPHEVIFRSLKWSGLDNTTVNTIRLLYNNNAT</sequence>
<keyword evidence="3" id="KW-1185">Reference proteome</keyword>
<protein>
    <submittedName>
        <fullName evidence="2">Uncharacterized protein</fullName>
    </submittedName>
</protein>
<proteinExistence type="predicted"/>
<dbReference type="AlphaFoldDB" id="A0ABD2L8U2"/>
<accession>A0ABD2L8U2</accession>
<organism evidence="2 3">
    <name type="scientific">Heterodera trifolii</name>
    <dbReference type="NCBI Taxonomy" id="157864"/>
    <lineage>
        <taxon>Eukaryota</taxon>
        <taxon>Metazoa</taxon>
        <taxon>Ecdysozoa</taxon>
        <taxon>Nematoda</taxon>
        <taxon>Chromadorea</taxon>
        <taxon>Rhabditida</taxon>
        <taxon>Tylenchina</taxon>
        <taxon>Tylenchomorpha</taxon>
        <taxon>Tylenchoidea</taxon>
        <taxon>Heteroderidae</taxon>
        <taxon>Heteroderinae</taxon>
        <taxon>Heterodera</taxon>
    </lineage>
</organism>
<dbReference type="EMBL" id="JBICBT010000499">
    <property type="protein sequence ID" value="KAL3111617.1"/>
    <property type="molecule type" value="Genomic_DNA"/>
</dbReference>
<feature type="region of interest" description="Disordered" evidence="1">
    <location>
        <begin position="209"/>
        <end position="245"/>
    </location>
</feature>
<comment type="caution">
    <text evidence="2">The sequence shown here is derived from an EMBL/GenBank/DDBJ whole genome shotgun (WGS) entry which is preliminary data.</text>
</comment>
<name>A0ABD2L8U2_9BILA</name>
<feature type="compositionally biased region" description="Low complexity" evidence="1">
    <location>
        <begin position="228"/>
        <end position="241"/>
    </location>
</feature>
<dbReference type="Proteomes" id="UP001620626">
    <property type="component" value="Unassembled WGS sequence"/>
</dbReference>
<feature type="compositionally biased region" description="Polar residues" evidence="1">
    <location>
        <begin position="1"/>
        <end position="14"/>
    </location>
</feature>
<evidence type="ECO:0000256" key="1">
    <source>
        <dbReference type="SAM" id="MobiDB-lite"/>
    </source>
</evidence>
<feature type="region of interest" description="Disordered" evidence="1">
    <location>
        <begin position="1"/>
        <end position="35"/>
    </location>
</feature>
<gene>
    <name evidence="2" type="ORF">niasHT_016594</name>
</gene>